<proteinExistence type="inferred from homology"/>
<keyword evidence="8" id="KW-0051">Antiviral defense</keyword>
<dbReference type="InterPro" id="IPR038257">
    <property type="entry name" value="CRISPR-assoc_Cas3_HD_sf"/>
</dbReference>
<dbReference type="Pfam" id="PF21384">
    <property type="entry name" value="Cas3_I-F_Cas2"/>
    <property type="match status" value="1"/>
</dbReference>
<dbReference type="AlphaFoldDB" id="C4LEF7"/>
<evidence type="ECO:0000259" key="9">
    <source>
        <dbReference type="PROSITE" id="PS51643"/>
    </source>
</evidence>
<dbReference type="SUPFAM" id="SSF52540">
    <property type="entry name" value="P-loop containing nucleoside triphosphate hydrolases"/>
    <property type="match status" value="1"/>
</dbReference>
<dbReference type="GO" id="GO:0046872">
    <property type="term" value="F:metal ion binding"/>
    <property type="evidence" value="ECO:0007669"/>
    <property type="project" value="UniProtKB-KW"/>
</dbReference>
<dbReference type="InterPro" id="IPR054712">
    <property type="entry name" value="Cas3-like_dom"/>
</dbReference>
<evidence type="ECO:0000256" key="2">
    <source>
        <dbReference type="ARBA" id="ARBA00009046"/>
    </source>
</evidence>
<keyword evidence="7" id="KW-0067">ATP-binding</keyword>
<sequence>MNILLVSECSKKALVETRRILDQFAERKGERTWQTAITQEGLNTLRRLLRKSARRNTAVACHWLKTGGKSELLWIVGNLSCFNEQGSVPTNSTEYNILKAQDEDCWHTAEAMALLAGISGLFHDFGKANLLFQQKLQGIGSLWSEPYRHEWVSLRLFQAFVDGRSDQDWLTELATVTPARDVSLLDALRHYQDAPQTLGGNPFADLPPLAQVVGWLIVSHHRLPEFIERPDSQLQAPNIEKLHISECSRFNASWISPQCFNDDWKTEHWQKVWQCQHGTPIASQTWCVKAREIAGRALKHCSLWQPGNYWLEDRFTSHLARLSLMLADHTYSATNPTAKWQSPDYQAYANTERSTRQLKQKLDEHNIGVGQNALLLAKRLPQLKRHLPAITRHKGFKQRSESDIFRWQDKAFDLARSLAASSTKQGFFGVNMASTGCGKTFANARIMYGLSDEKLGCRFSIALGLRTLTLQTGDALQSRLHLESDDLAVLIGSQSVQQLHELRKEDEQKAAADSTGSESADELWDELQHVRYEGSLDDGPLRHWLKQSDQLHRLISAPVLVSTIDHLIPATEGTRGGRQIAPMLRLLTSDLVLDEPDDFDLADLPALCRLVNWAGMLGSRVLLSSATLPPALVCALFDAYQNGRQYFNRACGEPNVSAAICCAWFDEFGCEQSLNLTRADFKQAHKIFVGQRIVRLDKTPNTHLRRGALLPVSVSGTKPIEVVTGVAEALHQGMVLLHQAHHQCHEASGKCISIGLIRMANINPLVAVSQQLLAMAPPVDTRIHFCIYHSQHPMLVRSRMEARLDKALTRHNPEALWELPEVKTALEQPETHHIFIVIASAVAEVGRDHDYDWAIAEPSSMRSLIQLAGRIQRHRKRVPGTANLLILNKNIKALTGKSPAYLQPGFESSGNKAFQLSNQDLQTILLPEQYQTITANPRIVHPEKMDPKMNLVALEHAHLVAWLFGHKDFSCHATQWWQEDPHWCAELQRRTRFRKSEPDESFVLYQEDEGDNPIFYRQSDHGELSLVDKSVFAHMEFTPTMGIQPWLDNDVEALIAELAERLERDVAWVSQRYTELRLRVRNDNDIKLWHYNPWFGVYDTLY</sequence>
<dbReference type="HOGENOM" id="CLU_009385_0_0_6"/>
<dbReference type="eggNOG" id="COG1203">
    <property type="taxonomic scope" value="Bacteria"/>
</dbReference>
<keyword evidence="5" id="KW-0378">Hydrolase</keyword>
<reference evidence="11" key="1">
    <citation type="submission" date="2009-05" db="EMBL/GenBank/DDBJ databases">
        <title>Complete sequence of Tolumonas auensis DSM 9187.</title>
        <authorList>
            <consortium name="US DOE Joint Genome Institute"/>
            <person name="Lucas S."/>
            <person name="Copeland A."/>
            <person name="Lapidus A."/>
            <person name="Glavina del Rio T."/>
            <person name="Tice H."/>
            <person name="Bruce D."/>
            <person name="Goodwin L."/>
            <person name="Pitluck S."/>
            <person name="Chertkov O."/>
            <person name="Brettin T."/>
            <person name="Detter J.C."/>
            <person name="Han C."/>
            <person name="Larimer F."/>
            <person name="Land M."/>
            <person name="Hauser L."/>
            <person name="Kyrpides N."/>
            <person name="Mikhailova N."/>
            <person name="Spring S."/>
            <person name="Beller H."/>
        </authorList>
    </citation>
    <scope>NUCLEOTIDE SEQUENCE [LARGE SCALE GENOMIC DNA]</scope>
    <source>
        <strain evidence="11">DSM 9187 / TA4</strain>
    </source>
</reference>
<evidence type="ECO:0000256" key="3">
    <source>
        <dbReference type="ARBA" id="ARBA00022723"/>
    </source>
</evidence>
<dbReference type="GO" id="GO:0005524">
    <property type="term" value="F:ATP binding"/>
    <property type="evidence" value="ECO:0007669"/>
    <property type="project" value="UniProtKB-KW"/>
</dbReference>
<dbReference type="RefSeq" id="WP_012729573.1">
    <property type="nucleotide sequence ID" value="NC_012691.1"/>
</dbReference>
<feature type="domain" description="HD Cas3-type" evidence="9">
    <location>
        <begin position="102"/>
        <end position="330"/>
    </location>
</feature>
<dbReference type="InterPro" id="IPR027417">
    <property type="entry name" value="P-loop_NTPase"/>
</dbReference>
<dbReference type="InterPro" id="IPR013395">
    <property type="entry name" value="CRISPR-assoc_Cas3_yers"/>
</dbReference>
<evidence type="ECO:0000256" key="5">
    <source>
        <dbReference type="ARBA" id="ARBA00022801"/>
    </source>
</evidence>
<keyword evidence="3" id="KW-0479">Metal-binding</keyword>
<protein>
    <submittedName>
        <fullName evidence="10">CRISPR-associated helicase Cas3 family</fullName>
    </submittedName>
</protein>
<evidence type="ECO:0000256" key="6">
    <source>
        <dbReference type="ARBA" id="ARBA00022806"/>
    </source>
</evidence>
<dbReference type="OrthoDB" id="220028at2"/>
<evidence type="ECO:0000256" key="4">
    <source>
        <dbReference type="ARBA" id="ARBA00022741"/>
    </source>
</evidence>
<keyword evidence="11" id="KW-1185">Reference proteome</keyword>
<comment type="similarity">
    <text evidence="2">In the central section; belongs to the CRISPR-associated helicase Cas3 family.</text>
</comment>
<dbReference type="Pfam" id="PF22590">
    <property type="entry name" value="Cas3-like_C_2"/>
    <property type="match status" value="1"/>
</dbReference>
<accession>C4LEF7</accession>
<name>C4LEF7_TOLAT</name>
<comment type="similarity">
    <text evidence="1">In the N-terminal section; belongs to the CRISPR-associated nuclease Cas3-HD family.</text>
</comment>
<dbReference type="EMBL" id="CP001616">
    <property type="protein sequence ID" value="ACQ92974.1"/>
    <property type="molecule type" value="Genomic_DNA"/>
</dbReference>
<dbReference type="KEGG" id="tau:Tola_1359"/>
<keyword evidence="4" id="KW-0547">Nucleotide-binding</keyword>
<dbReference type="GO" id="GO:0004386">
    <property type="term" value="F:helicase activity"/>
    <property type="evidence" value="ECO:0007669"/>
    <property type="project" value="UniProtKB-KW"/>
</dbReference>
<evidence type="ECO:0000313" key="11">
    <source>
        <dbReference type="Proteomes" id="UP000009073"/>
    </source>
</evidence>
<dbReference type="InterPro" id="IPR048823">
    <property type="entry name" value="Cas3_I-F_Cas2"/>
</dbReference>
<evidence type="ECO:0000256" key="8">
    <source>
        <dbReference type="ARBA" id="ARBA00023118"/>
    </source>
</evidence>
<dbReference type="GO" id="GO:0051607">
    <property type="term" value="P:defense response to virus"/>
    <property type="evidence" value="ECO:0007669"/>
    <property type="project" value="UniProtKB-KW"/>
</dbReference>
<dbReference type="PROSITE" id="PS51643">
    <property type="entry name" value="HD_CAS3"/>
    <property type="match status" value="1"/>
</dbReference>
<evidence type="ECO:0000256" key="7">
    <source>
        <dbReference type="ARBA" id="ARBA00022840"/>
    </source>
</evidence>
<dbReference type="STRING" id="595494.Tola_1359"/>
<organism evidence="10 11">
    <name type="scientific">Tolumonas auensis (strain DSM 9187 / NBRC 110442 / TA 4)</name>
    <dbReference type="NCBI Taxonomy" id="595494"/>
    <lineage>
        <taxon>Bacteria</taxon>
        <taxon>Pseudomonadati</taxon>
        <taxon>Pseudomonadota</taxon>
        <taxon>Gammaproteobacteria</taxon>
        <taxon>Aeromonadales</taxon>
        <taxon>Aeromonadaceae</taxon>
        <taxon>Tolumonas</taxon>
    </lineage>
</organism>
<dbReference type="Proteomes" id="UP000009073">
    <property type="component" value="Chromosome"/>
</dbReference>
<dbReference type="NCBIfam" id="TIGR02562">
    <property type="entry name" value="cas3_yersinia"/>
    <property type="match status" value="1"/>
</dbReference>
<evidence type="ECO:0000256" key="1">
    <source>
        <dbReference type="ARBA" id="ARBA00006847"/>
    </source>
</evidence>
<dbReference type="InterPro" id="IPR006483">
    <property type="entry name" value="CRISPR-assoc_Cas3_HD"/>
</dbReference>
<dbReference type="Gene3D" id="1.10.3210.30">
    <property type="match status" value="1"/>
</dbReference>
<keyword evidence="6" id="KW-0347">Helicase</keyword>
<gene>
    <name evidence="10" type="ordered locus">Tola_1359</name>
</gene>
<reference evidence="10 11" key="2">
    <citation type="journal article" date="2011" name="Stand. Genomic Sci.">
        <title>Complete genome sequence of Tolumonas auensis type strain (TA 4).</title>
        <authorList>
            <person name="Chertkov O."/>
            <person name="Copeland A."/>
            <person name="Lucas S."/>
            <person name="Lapidus A."/>
            <person name="Berry K.W."/>
            <person name="Detter J.C."/>
            <person name="Del Rio T.G."/>
            <person name="Hammon N."/>
            <person name="Dalin E."/>
            <person name="Tice H."/>
            <person name="Pitluck S."/>
            <person name="Richardson P."/>
            <person name="Bruce D."/>
            <person name="Goodwin L."/>
            <person name="Han C."/>
            <person name="Tapia R."/>
            <person name="Saunders E."/>
            <person name="Schmutz J."/>
            <person name="Brettin T."/>
            <person name="Larimer F."/>
            <person name="Land M."/>
            <person name="Hauser L."/>
            <person name="Spring S."/>
            <person name="Rohde M."/>
            <person name="Kyrpides N.C."/>
            <person name="Ivanova N."/>
            <person name="Goker M."/>
            <person name="Beller H.R."/>
            <person name="Klenk H.P."/>
            <person name="Woyke T."/>
        </authorList>
    </citation>
    <scope>NUCLEOTIDE SEQUENCE [LARGE SCALE GENOMIC DNA]</scope>
    <source>
        <strain evidence="11">DSM 9187 / TA4</strain>
    </source>
</reference>
<evidence type="ECO:0000313" key="10">
    <source>
        <dbReference type="EMBL" id="ACQ92974.1"/>
    </source>
</evidence>
<dbReference type="GO" id="GO:0016787">
    <property type="term" value="F:hydrolase activity"/>
    <property type="evidence" value="ECO:0007669"/>
    <property type="project" value="UniProtKB-KW"/>
</dbReference>